<keyword evidence="8" id="KW-1185">Reference proteome</keyword>
<name>A0A9E8N3W5_9BACT</name>
<protein>
    <submittedName>
        <fullName evidence="7">LysE family transporter</fullName>
    </submittedName>
</protein>
<dbReference type="RefSeq" id="WP_244822944.1">
    <property type="nucleotide sequence ID" value="NZ_CP112998.1"/>
</dbReference>
<keyword evidence="3 6" id="KW-0812">Transmembrane</keyword>
<feature type="transmembrane region" description="Helical" evidence="6">
    <location>
        <begin position="6"/>
        <end position="29"/>
    </location>
</feature>
<proteinExistence type="predicted"/>
<dbReference type="KEGG" id="dpf:ON006_15870"/>
<evidence type="ECO:0000256" key="1">
    <source>
        <dbReference type="ARBA" id="ARBA00004651"/>
    </source>
</evidence>
<sequence length="204" mass="22335">MTSLPLNFFTGLIVSFLGTLPLGVLNITIMDVSVKKGMNSALRFALACALVEFVYSYISVQLTKSIAEFPALRPVTELIATITLLGMGIYYIRKQNSLTASKQKTVSSFYLGTVLSILNVVAFPFWILYTTLLLGKGLVGLSQHSLIIIYVTGISVGTIAGLLPFAYASRFLTRIVAVHQHRMDRAIGLLFIFLCACQFISLIV</sequence>
<dbReference type="GO" id="GO:0005886">
    <property type="term" value="C:plasma membrane"/>
    <property type="evidence" value="ECO:0007669"/>
    <property type="project" value="UniProtKB-SubCell"/>
</dbReference>
<feature type="transmembrane region" description="Helical" evidence="6">
    <location>
        <begin position="105"/>
        <end position="127"/>
    </location>
</feature>
<feature type="transmembrane region" description="Helical" evidence="6">
    <location>
        <begin position="147"/>
        <end position="166"/>
    </location>
</feature>
<dbReference type="AlphaFoldDB" id="A0A9E8N3W5"/>
<comment type="subcellular location">
    <subcellularLocation>
        <location evidence="1">Cell membrane</location>
        <topology evidence="1">Multi-pass membrane protein</topology>
    </subcellularLocation>
</comment>
<evidence type="ECO:0000256" key="6">
    <source>
        <dbReference type="SAM" id="Phobius"/>
    </source>
</evidence>
<keyword evidence="2" id="KW-1003">Cell membrane</keyword>
<gene>
    <name evidence="7" type="ORF">ON006_15870</name>
</gene>
<keyword evidence="5 6" id="KW-0472">Membrane</keyword>
<organism evidence="7 8">
    <name type="scientific">Dyadobacter pollutisoli</name>
    <dbReference type="NCBI Taxonomy" id="2910158"/>
    <lineage>
        <taxon>Bacteria</taxon>
        <taxon>Pseudomonadati</taxon>
        <taxon>Bacteroidota</taxon>
        <taxon>Cytophagia</taxon>
        <taxon>Cytophagales</taxon>
        <taxon>Spirosomataceae</taxon>
        <taxon>Dyadobacter</taxon>
    </lineage>
</organism>
<dbReference type="InterPro" id="IPR001123">
    <property type="entry name" value="LeuE-type"/>
</dbReference>
<accession>A0A9E8N3W5</accession>
<feature type="transmembrane region" description="Helical" evidence="6">
    <location>
        <begin position="186"/>
        <end position="203"/>
    </location>
</feature>
<keyword evidence="4 6" id="KW-1133">Transmembrane helix</keyword>
<evidence type="ECO:0000313" key="8">
    <source>
        <dbReference type="Proteomes" id="UP001164653"/>
    </source>
</evidence>
<feature type="transmembrane region" description="Helical" evidence="6">
    <location>
        <begin position="72"/>
        <end position="93"/>
    </location>
</feature>
<dbReference type="Proteomes" id="UP001164653">
    <property type="component" value="Chromosome"/>
</dbReference>
<evidence type="ECO:0000256" key="2">
    <source>
        <dbReference type="ARBA" id="ARBA00022475"/>
    </source>
</evidence>
<reference evidence="7" key="1">
    <citation type="submission" date="2022-11" db="EMBL/GenBank/DDBJ databases">
        <title>Dyadobacter pollutisoli sp. nov., isolated from plastic dumped soil.</title>
        <authorList>
            <person name="Kim J.M."/>
            <person name="Kim K.R."/>
            <person name="Lee J.K."/>
            <person name="Hao L."/>
            <person name="Jeon C.O."/>
        </authorList>
    </citation>
    <scope>NUCLEOTIDE SEQUENCE</scope>
    <source>
        <strain evidence="7">U1</strain>
    </source>
</reference>
<dbReference type="EMBL" id="CP112998">
    <property type="protein sequence ID" value="WAC09230.1"/>
    <property type="molecule type" value="Genomic_DNA"/>
</dbReference>
<dbReference type="GO" id="GO:0006865">
    <property type="term" value="P:amino acid transport"/>
    <property type="evidence" value="ECO:0007669"/>
    <property type="project" value="InterPro"/>
</dbReference>
<evidence type="ECO:0000256" key="5">
    <source>
        <dbReference type="ARBA" id="ARBA00023136"/>
    </source>
</evidence>
<dbReference type="Pfam" id="PF01810">
    <property type="entry name" value="LysE"/>
    <property type="match status" value="1"/>
</dbReference>
<feature type="transmembrane region" description="Helical" evidence="6">
    <location>
        <begin position="41"/>
        <end position="60"/>
    </location>
</feature>
<evidence type="ECO:0000313" key="7">
    <source>
        <dbReference type="EMBL" id="WAC09230.1"/>
    </source>
</evidence>
<evidence type="ECO:0000256" key="3">
    <source>
        <dbReference type="ARBA" id="ARBA00022692"/>
    </source>
</evidence>
<evidence type="ECO:0000256" key="4">
    <source>
        <dbReference type="ARBA" id="ARBA00022989"/>
    </source>
</evidence>